<evidence type="ECO:0000313" key="4">
    <source>
        <dbReference type="Proteomes" id="UP001500279"/>
    </source>
</evidence>
<feature type="transmembrane region" description="Helical" evidence="1">
    <location>
        <begin position="141"/>
        <end position="169"/>
    </location>
</feature>
<accession>A0ABN1JW83</accession>
<dbReference type="PIRSF" id="PIRSF016919">
    <property type="entry name" value="HupE_UreJ"/>
    <property type="match status" value="1"/>
</dbReference>
<keyword evidence="4" id="KW-1185">Reference proteome</keyword>
<keyword evidence="1" id="KW-0472">Membrane</keyword>
<protein>
    <submittedName>
        <fullName evidence="3">HupE/UreJ family protein</fullName>
    </submittedName>
</protein>
<keyword evidence="1" id="KW-1133">Transmembrane helix</keyword>
<dbReference type="Proteomes" id="UP001500279">
    <property type="component" value="Unassembled WGS sequence"/>
</dbReference>
<feature type="signal peptide" evidence="2">
    <location>
        <begin position="1"/>
        <end position="24"/>
    </location>
</feature>
<feature type="chain" id="PRO_5045116341" evidence="2">
    <location>
        <begin position="25"/>
        <end position="196"/>
    </location>
</feature>
<name>A0ABN1JW83_9BURK</name>
<evidence type="ECO:0000256" key="1">
    <source>
        <dbReference type="SAM" id="Phobius"/>
    </source>
</evidence>
<reference evidence="3 4" key="1">
    <citation type="journal article" date="2019" name="Int. J. Syst. Evol. Microbiol.">
        <title>The Global Catalogue of Microorganisms (GCM) 10K type strain sequencing project: providing services to taxonomists for standard genome sequencing and annotation.</title>
        <authorList>
            <consortium name="The Broad Institute Genomics Platform"/>
            <consortium name="The Broad Institute Genome Sequencing Center for Infectious Disease"/>
            <person name="Wu L."/>
            <person name="Ma J."/>
        </authorList>
    </citation>
    <scope>NUCLEOTIDE SEQUENCE [LARGE SCALE GENOMIC DNA]</scope>
    <source>
        <strain evidence="3 4">JCM 15503</strain>
    </source>
</reference>
<dbReference type="Pfam" id="PF04955">
    <property type="entry name" value="HupE_UreJ"/>
    <property type="match status" value="1"/>
</dbReference>
<proteinExistence type="predicted"/>
<dbReference type="EMBL" id="BAAAEW010000007">
    <property type="protein sequence ID" value="GAA0747816.1"/>
    <property type="molecule type" value="Genomic_DNA"/>
</dbReference>
<organism evidence="3 4">
    <name type="scientific">Ideonella azotifigens</name>
    <dbReference type="NCBI Taxonomy" id="513160"/>
    <lineage>
        <taxon>Bacteria</taxon>
        <taxon>Pseudomonadati</taxon>
        <taxon>Pseudomonadota</taxon>
        <taxon>Betaproteobacteria</taxon>
        <taxon>Burkholderiales</taxon>
        <taxon>Sphaerotilaceae</taxon>
        <taxon>Ideonella</taxon>
    </lineage>
</organism>
<evidence type="ECO:0000256" key="2">
    <source>
        <dbReference type="SAM" id="SignalP"/>
    </source>
</evidence>
<feature type="transmembrane region" description="Helical" evidence="1">
    <location>
        <begin position="71"/>
        <end position="90"/>
    </location>
</feature>
<gene>
    <name evidence="3" type="ORF">GCM10009107_16690</name>
</gene>
<keyword evidence="1" id="KW-0812">Transmembrane</keyword>
<evidence type="ECO:0000313" key="3">
    <source>
        <dbReference type="EMBL" id="GAA0747816.1"/>
    </source>
</evidence>
<feature type="transmembrane region" description="Helical" evidence="1">
    <location>
        <begin position="175"/>
        <end position="194"/>
    </location>
</feature>
<keyword evidence="2" id="KW-0732">Signal</keyword>
<dbReference type="InterPro" id="IPR007038">
    <property type="entry name" value="HupE_UreJ"/>
</dbReference>
<feature type="transmembrane region" description="Helical" evidence="1">
    <location>
        <begin position="40"/>
        <end position="59"/>
    </location>
</feature>
<sequence length="196" mass="19427">MLTKNRSRAMVAAALLLAASAAQAHPGHGVDGLAAGLMHPFTGLDHLLAMLAVGLWSAASARGAQRARGPLVFLAMLLLGGLLASAGLVLPGVEAGVALSVVLLAVLMLGARHIPAPAGLLIVAAAALLHGQAHGVEWQAGASFAAYATGFVLGSAALHGAGLGAGAWLQRVQAWAWRAVAALIGGGGLVMLATRL</sequence>
<comment type="caution">
    <text evidence="3">The sequence shown here is derived from an EMBL/GenBank/DDBJ whole genome shotgun (WGS) entry which is preliminary data.</text>
</comment>
<dbReference type="RefSeq" id="WP_231012348.1">
    <property type="nucleotide sequence ID" value="NZ_BAAAEW010000007.1"/>
</dbReference>
<feature type="transmembrane region" description="Helical" evidence="1">
    <location>
        <begin position="96"/>
        <end position="129"/>
    </location>
</feature>